<keyword evidence="1" id="KW-1133">Transmembrane helix</keyword>
<comment type="caution">
    <text evidence="2">The sequence shown here is derived from an EMBL/GenBank/DDBJ whole genome shotgun (WGS) entry which is preliminary data.</text>
</comment>
<evidence type="ECO:0000313" key="3">
    <source>
        <dbReference type="Proteomes" id="UP000194266"/>
    </source>
</evidence>
<name>A0ABX3YDG5_9ACTN</name>
<keyword evidence="1" id="KW-0812">Transmembrane</keyword>
<feature type="transmembrane region" description="Helical" evidence="1">
    <location>
        <begin position="51"/>
        <end position="71"/>
    </location>
</feature>
<evidence type="ECO:0008006" key="4">
    <source>
        <dbReference type="Google" id="ProtNLM"/>
    </source>
</evidence>
<accession>A0ABX3YDG5</accession>
<gene>
    <name evidence="2" type="ORF">OQI_25300</name>
</gene>
<keyword evidence="1" id="KW-0472">Membrane</keyword>
<evidence type="ECO:0000256" key="1">
    <source>
        <dbReference type="SAM" id="Phobius"/>
    </source>
</evidence>
<feature type="transmembrane region" description="Helical" evidence="1">
    <location>
        <begin position="17"/>
        <end position="39"/>
    </location>
</feature>
<organism evidence="2 3">
    <name type="scientific">Streptomyces pharetrae CZA14</name>
    <dbReference type="NCBI Taxonomy" id="1144883"/>
    <lineage>
        <taxon>Bacteria</taxon>
        <taxon>Bacillati</taxon>
        <taxon>Actinomycetota</taxon>
        <taxon>Actinomycetes</taxon>
        <taxon>Kitasatosporales</taxon>
        <taxon>Streptomycetaceae</taxon>
        <taxon>Streptomyces</taxon>
    </lineage>
</organism>
<dbReference type="EMBL" id="MRYD01000165">
    <property type="protein sequence ID" value="OSZ57788.1"/>
    <property type="molecule type" value="Genomic_DNA"/>
</dbReference>
<reference evidence="2 3" key="1">
    <citation type="submission" date="2016-12" db="EMBL/GenBank/DDBJ databases">
        <title>Genome Mining:The Detection of Biosynthetic Gene Clusters to Aid in the Expression of Curamycin A produced by Streptomyces sp. strain CZA14.</title>
        <authorList>
            <person name="Durrell K.A."/>
            <person name="Kirby B.M."/>
            <person name="Khan W."/>
            <person name="Mthethwa T."/>
            <person name="Le Roes-Hill M."/>
        </authorList>
    </citation>
    <scope>NUCLEOTIDE SEQUENCE [LARGE SCALE GENOMIC DNA]</scope>
    <source>
        <strain evidence="2 3">CZA14</strain>
    </source>
</reference>
<protein>
    <recommendedName>
        <fullName evidence="4">DUF3995 domain-containing protein</fullName>
    </recommendedName>
</protein>
<dbReference type="Proteomes" id="UP000194266">
    <property type="component" value="Unassembled WGS sequence"/>
</dbReference>
<sequence>MVAGSERGAVGREPARWAVWAAWAVPIGLLPSSLWRAAVALDPGHTAAERAYMLVLSCLTVGLGCLTVGLVRPWGEVFPRWLPGAGGRTVPARTVTVIARTGGVLLVLITLYGVLNSIFGFVGEGPRVIEQEREFEKPDAWVSWLYLPAAPWGLLLLAVTVDYARRTGAAIPGPTVHGPTHRR</sequence>
<feature type="transmembrane region" description="Helical" evidence="1">
    <location>
        <begin position="103"/>
        <end position="123"/>
    </location>
</feature>
<feature type="transmembrane region" description="Helical" evidence="1">
    <location>
        <begin position="143"/>
        <end position="164"/>
    </location>
</feature>
<keyword evidence="3" id="KW-1185">Reference proteome</keyword>
<evidence type="ECO:0000313" key="2">
    <source>
        <dbReference type="EMBL" id="OSZ57788.1"/>
    </source>
</evidence>
<proteinExistence type="predicted"/>
<dbReference type="RefSeq" id="WP_158101736.1">
    <property type="nucleotide sequence ID" value="NZ_MRYD01000165.1"/>
</dbReference>